<dbReference type="EMBL" id="CP114767">
    <property type="protein sequence ID" value="WBA41954.1"/>
    <property type="molecule type" value="Genomic_DNA"/>
</dbReference>
<keyword evidence="6" id="KW-1185">Reference proteome</keyword>
<feature type="transmembrane region" description="Helical" evidence="4">
    <location>
        <begin position="123"/>
        <end position="146"/>
    </location>
</feature>
<dbReference type="InterPro" id="IPR050256">
    <property type="entry name" value="Glycosyltransferase_2"/>
</dbReference>
<keyword evidence="2 4" id="KW-1133">Transmembrane helix</keyword>
<protein>
    <recommendedName>
        <fullName evidence="7">Glycosyltransferase</fullName>
    </recommendedName>
</protein>
<evidence type="ECO:0000256" key="4">
    <source>
        <dbReference type="SAM" id="Phobius"/>
    </source>
</evidence>
<evidence type="ECO:0000313" key="5">
    <source>
        <dbReference type="EMBL" id="WBA41954.1"/>
    </source>
</evidence>
<evidence type="ECO:0000256" key="1">
    <source>
        <dbReference type="ARBA" id="ARBA00022692"/>
    </source>
</evidence>
<evidence type="ECO:0000256" key="3">
    <source>
        <dbReference type="ARBA" id="ARBA00023136"/>
    </source>
</evidence>
<evidence type="ECO:0000256" key="2">
    <source>
        <dbReference type="ARBA" id="ARBA00022989"/>
    </source>
</evidence>
<keyword evidence="3 4" id="KW-0472">Membrane</keyword>
<reference evidence="5 6" key="1">
    <citation type="submission" date="2022-12" db="EMBL/GenBank/DDBJ databases">
        <title>Hymenobacter canadensis sp. nov. isolated from lake water of the Cambridge Bay, Canada.</title>
        <authorList>
            <person name="Kim W.H."/>
            <person name="Lee Y.M."/>
        </authorList>
    </citation>
    <scope>NUCLEOTIDE SEQUENCE [LARGE SCALE GENOMIC DNA]</scope>
    <source>
        <strain evidence="5 6">PAMC 29467</strain>
    </source>
</reference>
<dbReference type="PANTHER" id="PTHR48090">
    <property type="entry name" value="UNDECAPRENYL-PHOSPHATE 4-DEOXY-4-FORMAMIDO-L-ARABINOSE TRANSFERASE-RELATED"/>
    <property type="match status" value="1"/>
</dbReference>
<proteinExistence type="predicted"/>
<dbReference type="PANTHER" id="PTHR48090:SF3">
    <property type="entry name" value="UNDECAPRENYL-PHOSPHATE 4-DEOXY-4-FORMAMIDO-L-ARABINOSE TRANSFERASE"/>
    <property type="match status" value="1"/>
</dbReference>
<evidence type="ECO:0008006" key="7">
    <source>
        <dbReference type="Google" id="ProtNLM"/>
    </source>
</evidence>
<evidence type="ECO:0000313" key="6">
    <source>
        <dbReference type="Proteomes" id="UP001211005"/>
    </source>
</evidence>
<feature type="transmembrane region" description="Helical" evidence="4">
    <location>
        <begin position="73"/>
        <end position="103"/>
    </location>
</feature>
<gene>
    <name evidence="5" type="ORF">O3303_19365</name>
</gene>
<keyword evidence="1 4" id="KW-0812">Transmembrane</keyword>
<dbReference type="Proteomes" id="UP001211005">
    <property type="component" value="Chromosome"/>
</dbReference>
<dbReference type="RefSeq" id="WP_269560012.1">
    <property type="nucleotide sequence ID" value="NZ_CP114767.1"/>
</dbReference>
<name>A0ABY7LQ33_9BACT</name>
<accession>A0ABY7LQ33</accession>
<organism evidence="5 6">
    <name type="scientific">Hymenobacter canadensis</name>
    <dbReference type="NCBI Taxonomy" id="2999067"/>
    <lineage>
        <taxon>Bacteria</taxon>
        <taxon>Pseudomonadati</taxon>
        <taxon>Bacteroidota</taxon>
        <taxon>Cytophagia</taxon>
        <taxon>Cytophagales</taxon>
        <taxon>Hymenobacteraceae</taxon>
        <taxon>Hymenobacter</taxon>
    </lineage>
</organism>
<sequence length="178" mass="20251">MRHIALPGVPAGGFDMVFFDRQLRDEVLRMQERNSNVFYLLVWLGYPYVSIPYKRRKRELGISRWTLSKKVKLLVDSLLFFSFFPVRAISVLGLLLGGAATIYSMFLLFLRFSGAPEPAGWTTLMLVVLFVSAFQMIALGVIGEYVGRGLDASSKRPMYVVEQLLPTQHRVPDSQNRT</sequence>